<dbReference type="OrthoDB" id="9808747at2"/>
<keyword evidence="2" id="KW-1185">Reference proteome</keyword>
<dbReference type="EMBL" id="WTYK01000003">
    <property type="protein sequence ID" value="MXP41452.1"/>
    <property type="molecule type" value="Genomic_DNA"/>
</dbReference>
<gene>
    <name evidence="1" type="ORF">GRI75_07325</name>
</gene>
<evidence type="ECO:0008006" key="3">
    <source>
        <dbReference type="Google" id="ProtNLM"/>
    </source>
</evidence>
<sequence length="348" mass="37549">MLGLAHYSVAAQSAPELHWYRGNTHTHTVNSDGDTAPDGVVRWYRENGYQFLFVTDHEFATDVAPLNALFGAEGRFLVLPGQEITQWGEDPARSAAHVNSLFTTRVIWPVGERRCTGSGCGAHAPAAMPLAETFRANIAAVRAQNGIAQVNHPNYRWSVRPEDLDEIPDGTLLEIWNGLGSVNDLGGSDGNGDVRPSAEGYWDYLLSRGKVVWGVGSDDSHNAEGRGHAWIVVRASELTPAAIRAGIERGDFYASTGVTLTDIAASDAEFAVTIEPARSGARYTTRFIGQDGKVLAEAAGTSPRYRFTGNETYVRAAITDSNGKHAWTQPVFRDGRGQTMAPGAPAPR</sequence>
<organism evidence="1 2">
    <name type="scientific">Croceibacterium soli</name>
    <dbReference type="NCBI Taxonomy" id="1739690"/>
    <lineage>
        <taxon>Bacteria</taxon>
        <taxon>Pseudomonadati</taxon>
        <taxon>Pseudomonadota</taxon>
        <taxon>Alphaproteobacteria</taxon>
        <taxon>Sphingomonadales</taxon>
        <taxon>Erythrobacteraceae</taxon>
        <taxon>Croceibacterium</taxon>
    </lineage>
</organism>
<dbReference type="Gene3D" id="3.20.20.140">
    <property type="entry name" value="Metal-dependent hydrolases"/>
    <property type="match status" value="1"/>
</dbReference>
<proteinExistence type="predicted"/>
<dbReference type="PANTHER" id="PTHR42924">
    <property type="entry name" value="EXONUCLEASE"/>
    <property type="match status" value="1"/>
</dbReference>
<dbReference type="GO" id="GO:0004534">
    <property type="term" value="F:5'-3' RNA exonuclease activity"/>
    <property type="evidence" value="ECO:0007669"/>
    <property type="project" value="TreeGrafter"/>
</dbReference>
<dbReference type="NCBIfam" id="NF038032">
    <property type="entry name" value="CehA_McbA_metalo"/>
    <property type="match status" value="1"/>
</dbReference>
<comment type="caution">
    <text evidence="1">The sequence shown here is derived from an EMBL/GenBank/DDBJ whole genome shotgun (WGS) entry which is preliminary data.</text>
</comment>
<name>A0A6I4URC9_9SPHN</name>
<evidence type="ECO:0000313" key="1">
    <source>
        <dbReference type="EMBL" id="MXP41452.1"/>
    </source>
</evidence>
<dbReference type="GO" id="GO:0035312">
    <property type="term" value="F:5'-3' DNA exonuclease activity"/>
    <property type="evidence" value="ECO:0007669"/>
    <property type="project" value="TreeGrafter"/>
</dbReference>
<dbReference type="SUPFAM" id="SSF89550">
    <property type="entry name" value="PHP domain-like"/>
    <property type="match status" value="1"/>
</dbReference>
<reference evidence="1 2" key="1">
    <citation type="submission" date="2019-12" db="EMBL/GenBank/DDBJ databases">
        <title>Genomic-based taxomic classification of the family Erythrobacteraceae.</title>
        <authorList>
            <person name="Xu L."/>
        </authorList>
    </citation>
    <scope>NUCLEOTIDE SEQUENCE [LARGE SCALE GENOMIC DNA]</scope>
    <source>
        <strain evidence="1 2">MCCC 1K02066</strain>
    </source>
</reference>
<dbReference type="PANTHER" id="PTHR42924:SF3">
    <property type="entry name" value="POLYMERASE_HISTIDINOL PHOSPHATASE N-TERMINAL DOMAIN-CONTAINING PROTEIN"/>
    <property type="match status" value="1"/>
</dbReference>
<dbReference type="Proteomes" id="UP000469159">
    <property type="component" value="Unassembled WGS sequence"/>
</dbReference>
<dbReference type="RefSeq" id="WP_160746298.1">
    <property type="nucleotide sequence ID" value="NZ_WTYK01000003.1"/>
</dbReference>
<dbReference type="InterPro" id="IPR016195">
    <property type="entry name" value="Pol/histidinol_Pase-like"/>
</dbReference>
<accession>A0A6I4URC9</accession>
<dbReference type="AlphaFoldDB" id="A0A6I4URC9"/>
<protein>
    <recommendedName>
        <fullName evidence="3">Polymerase/histidinol phosphatase N-terminal domain-containing protein</fullName>
    </recommendedName>
</protein>
<dbReference type="InterPro" id="IPR052018">
    <property type="entry name" value="PHP_domain"/>
</dbReference>
<evidence type="ECO:0000313" key="2">
    <source>
        <dbReference type="Proteomes" id="UP000469159"/>
    </source>
</evidence>